<dbReference type="PANTHER" id="PTHR12725:SF117">
    <property type="entry name" value="HALOACID DEHALOGENASE-LIKE HYDROLASE"/>
    <property type="match status" value="1"/>
</dbReference>
<organism evidence="1 2">
    <name type="scientific">Sphingomonas faeni</name>
    <dbReference type="NCBI Taxonomy" id="185950"/>
    <lineage>
        <taxon>Bacteria</taxon>
        <taxon>Pseudomonadati</taxon>
        <taxon>Pseudomonadota</taxon>
        <taxon>Alphaproteobacteria</taxon>
        <taxon>Sphingomonadales</taxon>
        <taxon>Sphingomonadaceae</taxon>
        <taxon>Sphingomonas</taxon>
    </lineage>
</organism>
<dbReference type="Gene3D" id="3.40.50.1000">
    <property type="entry name" value="HAD superfamily/HAD-like"/>
    <property type="match status" value="1"/>
</dbReference>
<accession>A0A2T5U374</accession>
<dbReference type="InterPro" id="IPR010237">
    <property type="entry name" value="Pyr-5-nucltdase"/>
</dbReference>
<dbReference type="SFLD" id="SFLDG01129">
    <property type="entry name" value="C1.5:_HAD__Beta-PGM__Phosphata"/>
    <property type="match status" value="1"/>
</dbReference>
<name>A0A2T5U374_9SPHN</name>
<dbReference type="PANTHER" id="PTHR12725">
    <property type="entry name" value="HALOACID DEHALOGENASE-LIKE HYDROLASE"/>
    <property type="match status" value="1"/>
</dbReference>
<reference evidence="1 2" key="1">
    <citation type="submission" date="2018-04" db="EMBL/GenBank/DDBJ databases">
        <title>Genomic Encyclopedia of Type Strains, Phase III (KMG-III): the genomes of soil and plant-associated and newly described type strains.</title>
        <authorList>
            <person name="Whitman W."/>
        </authorList>
    </citation>
    <scope>NUCLEOTIDE SEQUENCE [LARGE SCALE GENOMIC DNA]</scope>
    <source>
        <strain evidence="1 2">MA-olki</strain>
    </source>
</reference>
<keyword evidence="1" id="KW-0378">Hydrolase</keyword>
<gene>
    <name evidence="1" type="ORF">C8J25_106195</name>
</gene>
<dbReference type="OrthoDB" id="9803141at2"/>
<dbReference type="Gene3D" id="1.10.150.450">
    <property type="match status" value="1"/>
</dbReference>
<evidence type="ECO:0000313" key="2">
    <source>
        <dbReference type="Proteomes" id="UP000244013"/>
    </source>
</evidence>
<dbReference type="SUPFAM" id="SSF56784">
    <property type="entry name" value="HAD-like"/>
    <property type="match status" value="1"/>
</dbReference>
<dbReference type="InterPro" id="IPR023214">
    <property type="entry name" value="HAD_sf"/>
</dbReference>
<sequence>MLARLDPRLDHVRNWIFDLDNTLYPASADLFAQVDARMTGFIQDLLGLEHDEARRVQKGYFHNHGTTLSGLMAEHHVDPHAFLAHVHDIEMDVLEHDAPLVAAIAKLPGRKLVFTNGDKPYALKILDRLGLGESFEAIHDIHAMNLMPKPHASAYAGFCAAFDIDPRESLFADDMARNLTPAKAIGMTTVWIDNGSEQSPDTERDHIDFTVPVLAPWLETILETS</sequence>
<dbReference type="EMBL" id="QAYE01000006">
    <property type="protein sequence ID" value="PTW45943.1"/>
    <property type="molecule type" value="Genomic_DNA"/>
</dbReference>
<dbReference type="Proteomes" id="UP000244013">
    <property type="component" value="Unassembled WGS sequence"/>
</dbReference>
<evidence type="ECO:0000313" key="1">
    <source>
        <dbReference type="EMBL" id="PTW45943.1"/>
    </source>
</evidence>
<dbReference type="NCBIfam" id="TIGR01509">
    <property type="entry name" value="HAD-SF-IA-v3"/>
    <property type="match status" value="1"/>
</dbReference>
<protein>
    <submittedName>
        <fullName evidence="1">Putative hydrolase of the HAD superfamily</fullName>
    </submittedName>
</protein>
<dbReference type="InterPro" id="IPR006439">
    <property type="entry name" value="HAD-SF_hydro_IA"/>
</dbReference>
<dbReference type="GO" id="GO:0016787">
    <property type="term" value="F:hydrolase activity"/>
    <property type="evidence" value="ECO:0007669"/>
    <property type="project" value="UniProtKB-KW"/>
</dbReference>
<dbReference type="SFLD" id="SFLDS00003">
    <property type="entry name" value="Haloacid_Dehalogenase"/>
    <property type="match status" value="1"/>
</dbReference>
<dbReference type="RefSeq" id="WP_056065797.1">
    <property type="nucleotide sequence ID" value="NZ_QAYE01000006.1"/>
</dbReference>
<comment type="caution">
    <text evidence="1">The sequence shown here is derived from an EMBL/GenBank/DDBJ whole genome shotgun (WGS) entry which is preliminary data.</text>
</comment>
<dbReference type="Pfam" id="PF00702">
    <property type="entry name" value="Hydrolase"/>
    <property type="match status" value="1"/>
</dbReference>
<dbReference type="NCBIfam" id="TIGR01993">
    <property type="entry name" value="Pyr-5-nucltdase"/>
    <property type="match status" value="1"/>
</dbReference>
<dbReference type="GeneID" id="91006535"/>
<dbReference type="SFLD" id="SFLDG01132">
    <property type="entry name" value="C1.5.3:_5'-Nucleotidase_Like"/>
    <property type="match status" value="1"/>
</dbReference>
<dbReference type="PRINTS" id="PR00413">
    <property type="entry name" value="HADHALOGNASE"/>
</dbReference>
<proteinExistence type="predicted"/>
<dbReference type="AlphaFoldDB" id="A0A2T5U374"/>
<dbReference type="InterPro" id="IPR036412">
    <property type="entry name" value="HAD-like_sf"/>
</dbReference>